<dbReference type="SUPFAM" id="SSF55909">
    <property type="entry name" value="Pentein"/>
    <property type="match status" value="1"/>
</dbReference>
<keyword evidence="1" id="KW-0808">Transferase</keyword>
<dbReference type="GO" id="GO:0016990">
    <property type="term" value="F:arginine deiminase activity"/>
    <property type="evidence" value="ECO:0007669"/>
    <property type="project" value="TreeGrafter"/>
</dbReference>
<dbReference type="Gene3D" id="3.75.10.10">
    <property type="entry name" value="L-arginine/glycine Amidinotransferase, Chain A"/>
    <property type="match status" value="1"/>
</dbReference>
<dbReference type="PANTHER" id="PTHR47271:SF2">
    <property type="entry name" value="ARGININE DEIMINASE"/>
    <property type="match status" value="1"/>
</dbReference>
<protein>
    <submittedName>
        <fullName evidence="1">Amidinotransferase family protein</fullName>
    </submittedName>
</protein>
<dbReference type="Pfam" id="PF19420">
    <property type="entry name" value="DDAH_eukar"/>
    <property type="match status" value="1"/>
</dbReference>
<sequence>MGDNARQSSCLLKGGRFFLLEKERYLSDRFALEPASDKQLLQDIWGTPWGVFCPVGPIRSVLMHRPGEEVLQIPKDQYEVEAGSLRLREVHGRSLSKGRGQDPPDLGLLQAQHDGIAEALRKAGAEVLMLDQPESGVWPDRMFTRDLGMVLPGGVILSRFALYLRQGETRIAQETLGRIGVPILGAIHGQGFMEGGSFALLDSRTAAVGRSERVNDAGIEQLRQLLRIQEVELLTIDMPSDKIHLDEAFLMLDTDKALVNPRLLPHWFLKALHERNITMLAVDPEDPPLTINALAVAPGKVLFSSEGCPTAELLQKNGIEVIPVEVSEIYKMGGGIHCVTLPLVREEDPFGRASAVTPRQ</sequence>
<keyword evidence="2" id="KW-1185">Reference proteome</keyword>
<dbReference type="EMBL" id="CP003235">
    <property type="protein sequence ID" value="AFC33600.1"/>
    <property type="molecule type" value="Genomic_DNA"/>
</dbReference>
<reference evidence="1 2" key="1">
    <citation type="journal article" date="2012" name="J. Bacteriol.">
        <title>Complete Genome Sequence of Paenibacillus mucilaginosus 3016, a Bacterium Functional as Microbial Fertilizer.</title>
        <authorList>
            <person name="Ma M."/>
            <person name="Wang Z."/>
            <person name="Li L."/>
            <person name="Jiang X."/>
            <person name="Guan D."/>
            <person name="Cao F."/>
            <person name="Chen H."/>
            <person name="Wang X."/>
            <person name="Shen D."/>
            <person name="Du B."/>
            <person name="Li J."/>
        </authorList>
    </citation>
    <scope>NUCLEOTIDE SEQUENCE [LARGE SCALE GENOMIC DNA]</scope>
    <source>
        <strain evidence="1 2">3016</strain>
    </source>
</reference>
<dbReference type="Proteomes" id="UP000007523">
    <property type="component" value="Chromosome"/>
</dbReference>
<dbReference type="HOGENOM" id="CLU_057463_1_0_9"/>
<dbReference type="GO" id="GO:0016740">
    <property type="term" value="F:transferase activity"/>
    <property type="evidence" value="ECO:0007669"/>
    <property type="project" value="UniProtKB-KW"/>
</dbReference>
<evidence type="ECO:0000313" key="1">
    <source>
        <dbReference type="EMBL" id="AFC33600.1"/>
    </source>
</evidence>
<dbReference type="STRING" id="1116391.PM3016_7009"/>
<dbReference type="PANTHER" id="PTHR47271">
    <property type="entry name" value="ARGININE DEIMINASE"/>
    <property type="match status" value="1"/>
</dbReference>
<dbReference type="KEGG" id="pmq:PM3016_7009"/>
<accession>H6NRG5</accession>
<dbReference type="AlphaFoldDB" id="H6NRG5"/>
<name>H6NRG5_9BACL</name>
<dbReference type="GO" id="GO:0019546">
    <property type="term" value="P:L-arginine deiminase pathway"/>
    <property type="evidence" value="ECO:0007669"/>
    <property type="project" value="TreeGrafter"/>
</dbReference>
<organism evidence="1 2">
    <name type="scientific">Paenibacillus mucilaginosus 3016</name>
    <dbReference type="NCBI Taxonomy" id="1116391"/>
    <lineage>
        <taxon>Bacteria</taxon>
        <taxon>Bacillati</taxon>
        <taxon>Bacillota</taxon>
        <taxon>Bacilli</taxon>
        <taxon>Bacillales</taxon>
        <taxon>Paenibacillaceae</taxon>
        <taxon>Paenibacillus</taxon>
    </lineage>
</organism>
<proteinExistence type="predicted"/>
<gene>
    <name evidence="1" type="ORF">PM3016_7009</name>
</gene>
<evidence type="ECO:0000313" key="2">
    <source>
        <dbReference type="Proteomes" id="UP000007523"/>
    </source>
</evidence>